<feature type="non-terminal residue" evidence="1">
    <location>
        <position position="1"/>
    </location>
</feature>
<dbReference type="AlphaFoldDB" id="A0A6A1Z561"/>
<proteinExistence type="predicted"/>
<dbReference type="EMBL" id="WBOB01000047">
    <property type="protein sequence ID" value="KAB1972891.1"/>
    <property type="molecule type" value="Genomic_DNA"/>
</dbReference>
<name>A0A6A1Z561_9LACO</name>
<comment type="caution">
    <text evidence="1">The sequence shown here is derived from an EMBL/GenBank/DDBJ whole genome shotgun (WGS) entry which is preliminary data.</text>
</comment>
<protein>
    <submittedName>
        <fullName evidence="1">IS110 family transposase</fullName>
    </submittedName>
</protein>
<sequence length="85" mass="9677">KHGNAVARKLLYRAIGQIDNAAKTNPCHIADYYESKKLSSQTQGFKKIAIASIHKLIRTIYALIINDQPYDYNVATHNQKDFSRN</sequence>
<dbReference type="Proteomes" id="UP000430323">
    <property type="component" value="Unassembled WGS sequence"/>
</dbReference>
<accession>A0A6A1Z561</accession>
<organism evidence="1 2">
    <name type="scientific">Lactobacillus crispatus</name>
    <dbReference type="NCBI Taxonomy" id="47770"/>
    <lineage>
        <taxon>Bacteria</taxon>
        <taxon>Bacillati</taxon>
        <taxon>Bacillota</taxon>
        <taxon>Bacilli</taxon>
        <taxon>Lactobacillales</taxon>
        <taxon>Lactobacillaceae</taxon>
        <taxon>Lactobacillus</taxon>
    </lineage>
</organism>
<evidence type="ECO:0000313" key="2">
    <source>
        <dbReference type="Proteomes" id="UP000430323"/>
    </source>
</evidence>
<gene>
    <name evidence="1" type="ORF">F8251_07860</name>
</gene>
<reference evidence="1 2" key="1">
    <citation type="submission" date="2019-09" db="EMBL/GenBank/DDBJ databases">
        <title>Investigation of probiotic properties of different lactic acid bacteria.</title>
        <authorList>
            <person name="Jaomanjaka F."/>
            <person name="Blanc P."/>
        </authorList>
    </citation>
    <scope>NUCLEOTIDE SEQUENCE [LARGE SCALE GENOMIC DNA]</scope>
    <source>
        <strain evidence="1 2">BIO6272</strain>
    </source>
</reference>
<evidence type="ECO:0000313" key="1">
    <source>
        <dbReference type="EMBL" id="KAB1972891.1"/>
    </source>
</evidence>